<feature type="transmembrane region" description="Helical" evidence="1">
    <location>
        <begin position="123"/>
        <end position="146"/>
    </location>
</feature>
<keyword evidence="1" id="KW-0472">Membrane</keyword>
<keyword evidence="1" id="KW-1133">Transmembrane helix</keyword>
<keyword evidence="1" id="KW-0812">Transmembrane</keyword>
<keyword evidence="3" id="KW-1185">Reference proteome</keyword>
<evidence type="ECO:0000256" key="1">
    <source>
        <dbReference type="SAM" id="Phobius"/>
    </source>
</evidence>
<evidence type="ECO:0000313" key="3">
    <source>
        <dbReference type="Proteomes" id="UP001164746"/>
    </source>
</evidence>
<evidence type="ECO:0000313" key="2">
    <source>
        <dbReference type="EMBL" id="WAR27232.1"/>
    </source>
</evidence>
<gene>
    <name evidence="2" type="ORF">MAR_012936</name>
</gene>
<sequence>MVPGMSEKVPGMSEMVPGMSEMGTGMSEKVPGMSEMVPGMSEMVPDMSELVPGMSKSVHSVTSRNHHNFHESSLISPTTSSHVVTERSDIFDSSQTFNRETAGSEIPKADALHGNTNSGLQQLVIAICVLTSLLVLVAIVGMVCLLRKLSEIHKDMITLSKSRRFNNTLTAAEDQANESVTNARTRRARYVRNLDDISPEGIQDGRNGDAYHFEHTRDQQLNEYGPQMDYFHSQNDPQHSRYSPEPWPQFSRTHRANTRSYGDHSQYMYSGGRDYNYGYRSNQANHNPLYNQGSHRTFSF</sequence>
<organism evidence="2 3">
    <name type="scientific">Mya arenaria</name>
    <name type="common">Soft-shell clam</name>
    <dbReference type="NCBI Taxonomy" id="6604"/>
    <lineage>
        <taxon>Eukaryota</taxon>
        <taxon>Metazoa</taxon>
        <taxon>Spiralia</taxon>
        <taxon>Lophotrochozoa</taxon>
        <taxon>Mollusca</taxon>
        <taxon>Bivalvia</taxon>
        <taxon>Autobranchia</taxon>
        <taxon>Heteroconchia</taxon>
        <taxon>Euheterodonta</taxon>
        <taxon>Imparidentia</taxon>
        <taxon>Neoheterodontei</taxon>
        <taxon>Myida</taxon>
        <taxon>Myoidea</taxon>
        <taxon>Myidae</taxon>
        <taxon>Mya</taxon>
    </lineage>
</organism>
<proteinExistence type="predicted"/>
<protein>
    <submittedName>
        <fullName evidence="2">Uncharacterized protein</fullName>
    </submittedName>
</protein>
<dbReference type="EMBL" id="CP111026">
    <property type="protein sequence ID" value="WAR27232.1"/>
    <property type="molecule type" value="Genomic_DNA"/>
</dbReference>
<accession>A0ABY7FYJ0</accession>
<name>A0ABY7FYJ0_MYAAR</name>
<dbReference type="Proteomes" id="UP001164746">
    <property type="component" value="Chromosome 15"/>
</dbReference>
<reference evidence="2" key="1">
    <citation type="submission" date="2022-11" db="EMBL/GenBank/DDBJ databases">
        <title>Centuries of genome instability and evolution in soft-shell clam transmissible cancer (bioRxiv).</title>
        <authorList>
            <person name="Hart S.F.M."/>
            <person name="Yonemitsu M.A."/>
            <person name="Giersch R.M."/>
            <person name="Beal B.F."/>
            <person name="Arriagada G."/>
            <person name="Davis B.W."/>
            <person name="Ostrander E.A."/>
            <person name="Goff S.P."/>
            <person name="Metzger M.J."/>
        </authorList>
    </citation>
    <scope>NUCLEOTIDE SEQUENCE</scope>
    <source>
        <strain evidence="2">MELC-2E11</strain>
        <tissue evidence="2">Siphon/mantle</tissue>
    </source>
</reference>